<sequence>MTRRHATIRDVALRADTSTATVSRVLNDTGFVSEDLRDRVLRAAADLGYTPNYVARSLKKQATHTVGVLITDITNQFYASLVRGIEDVLATHRYHALLSNTDHDPTKEAEHCRLMCEKRVEGVIISAAGQQVDHLQLLRDHGIPWVFVNRRPKGCGGPAILTDNRAGAYEATMHLIHLGHRRIGVIAGPQDINTGIDRLEGYREAMGTAGLPVQEDWIAYGAFREDGGYRATLQLLDLQKDRRPTALFACNNKMTVGVWKALADRGVRIPQEMALVGFDESEWARMVVPPLTTLAQRTYEMGRAAAKGILQGIARGGEAFDSTVARDVYLKPQLIIRQSCGSSSTEGAPRVVPSTSESL</sequence>
<dbReference type="SUPFAM" id="SSF53822">
    <property type="entry name" value="Periplasmic binding protein-like I"/>
    <property type="match status" value="1"/>
</dbReference>
<evidence type="ECO:0000256" key="1">
    <source>
        <dbReference type="ARBA" id="ARBA00022491"/>
    </source>
</evidence>
<dbReference type="PROSITE" id="PS50932">
    <property type="entry name" value="HTH_LACI_2"/>
    <property type="match status" value="1"/>
</dbReference>
<evidence type="ECO:0000256" key="3">
    <source>
        <dbReference type="ARBA" id="ARBA00023125"/>
    </source>
</evidence>
<keyword evidence="1" id="KW-0678">Repressor</keyword>
<protein>
    <submittedName>
        <fullName evidence="7">LacI family transcriptional regulator</fullName>
    </submittedName>
</protein>
<feature type="domain" description="HTH lacI-type" evidence="6">
    <location>
        <begin position="6"/>
        <end position="60"/>
    </location>
</feature>
<evidence type="ECO:0000313" key="7">
    <source>
        <dbReference type="EMBL" id="BAS27919.1"/>
    </source>
</evidence>
<dbReference type="InterPro" id="IPR028082">
    <property type="entry name" value="Peripla_BP_I"/>
</dbReference>
<dbReference type="InterPro" id="IPR046335">
    <property type="entry name" value="LacI/GalR-like_sensor"/>
</dbReference>
<dbReference type="AlphaFoldDB" id="A0A0K2SM59"/>
<organism evidence="7 8">
    <name type="scientific">Limnochorda pilosa</name>
    <dbReference type="NCBI Taxonomy" id="1555112"/>
    <lineage>
        <taxon>Bacteria</taxon>
        <taxon>Bacillati</taxon>
        <taxon>Bacillota</taxon>
        <taxon>Limnochordia</taxon>
        <taxon>Limnochordales</taxon>
        <taxon>Limnochordaceae</taxon>
        <taxon>Limnochorda</taxon>
    </lineage>
</organism>
<dbReference type="KEGG" id="lpil:LIP_2078"/>
<evidence type="ECO:0000256" key="5">
    <source>
        <dbReference type="SAM" id="MobiDB-lite"/>
    </source>
</evidence>
<evidence type="ECO:0000256" key="2">
    <source>
        <dbReference type="ARBA" id="ARBA00023015"/>
    </source>
</evidence>
<accession>A0A0K2SM59</accession>
<reference evidence="8" key="2">
    <citation type="journal article" date="2016" name="Int. J. Syst. Evol. Microbiol.">
        <title>Complete genome sequence and cell structure of Limnochorda pilosa, a Gram-negative spore-former within the phylum Firmicutes.</title>
        <authorList>
            <person name="Watanabe M."/>
            <person name="Kojima H."/>
            <person name="Fukui M."/>
        </authorList>
    </citation>
    <scope>NUCLEOTIDE SEQUENCE [LARGE SCALE GENOMIC DNA]</scope>
    <source>
        <strain evidence="8">HC45</strain>
    </source>
</reference>
<dbReference type="PANTHER" id="PTHR30146">
    <property type="entry name" value="LACI-RELATED TRANSCRIPTIONAL REPRESSOR"/>
    <property type="match status" value="1"/>
</dbReference>
<dbReference type="STRING" id="1555112.LIP_2078"/>
<dbReference type="GO" id="GO:0003700">
    <property type="term" value="F:DNA-binding transcription factor activity"/>
    <property type="evidence" value="ECO:0007669"/>
    <property type="project" value="TreeGrafter"/>
</dbReference>
<evidence type="ECO:0000259" key="6">
    <source>
        <dbReference type="PROSITE" id="PS50932"/>
    </source>
</evidence>
<dbReference type="InterPro" id="IPR010982">
    <property type="entry name" value="Lambda_DNA-bd_dom_sf"/>
</dbReference>
<proteinExistence type="predicted"/>
<reference evidence="8" key="1">
    <citation type="submission" date="2015-07" db="EMBL/GenBank/DDBJ databases">
        <title>Complete genome sequence and phylogenetic analysis of Limnochorda pilosa.</title>
        <authorList>
            <person name="Watanabe M."/>
            <person name="Kojima H."/>
            <person name="Fukui M."/>
        </authorList>
    </citation>
    <scope>NUCLEOTIDE SEQUENCE [LARGE SCALE GENOMIC DNA]</scope>
    <source>
        <strain evidence="8">HC45</strain>
    </source>
</reference>
<dbReference type="CDD" id="cd06267">
    <property type="entry name" value="PBP1_LacI_sugar_binding-like"/>
    <property type="match status" value="1"/>
</dbReference>
<dbReference type="SUPFAM" id="SSF47413">
    <property type="entry name" value="lambda repressor-like DNA-binding domains"/>
    <property type="match status" value="1"/>
</dbReference>
<evidence type="ECO:0000256" key="4">
    <source>
        <dbReference type="ARBA" id="ARBA00023163"/>
    </source>
</evidence>
<dbReference type="Pfam" id="PF00356">
    <property type="entry name" value="LacI"/>
    <property type="match status" value="1"/>
</dbReference>
<dbReference type="PANTHER" id="PTHR30146:SF148">
    <property type="entry name" value="HTH-TYPE TRANSCRIPTIONAL REPRESSOR PURR-RELATED"/>
    <property type="match status" value="1"/>
</dbReference>
<dbReference type="Gene3D" id="1.10.260.40">
    <property type="entry name" value="lambda repressor-like DNA-binding domains"/>
    <property type="match status" value="1"/>
</dbReference>
<dbReference type="Pfam" id="PF13377">
    <property type="entry name" value="Peripla_BP_3"/>
    <property type="match status" value="1"/>
</dbReference>
<dbReference type="GO" id="GO:0000976">
    <property type="term" value="F:transcription cis-regulatory region binding"/>
    <property type="evidence" value="ECO:0007669"/>
    <property type="project" value="TreeGrafter"/>
</dbReference>
<dbReference type="Proteomes" id="UP000065807">
    <property type="component" value="Chromosome"/>
</dbReference>
<evidence type="ECO:0000313" key="8">
    <source>
        <dbReference type="Proteomes" id="UP000065807"/>
    </source>
</evidence>
<name>A0A0K2SM59_LIMPI</name>
<feature type="region of interest" description="Disordered" evidence="5">
    <location>
        <begin position="340"/>
        <end position="359"/>
    </location>
</feature>
<dbReference type="InterPro" id="IPR000843">
    <property type="entry name" value="HTH_LacI"/>
</dbReference>
<keyword evidence="3" id="KW-0238">DNA-binding</keyword>
<keyword evidence="8" id="KW-1185">Reference proteome</keyword>
<dbReference type="SMART" id="SM00354">
    <property type="entry name" value="HTH_LACI"/>
    <property type="match status" value="1"/>
</dbReference>
<dbReference type="Gene3D" id="3.40.50.2300">
    <property type="match status" value="2"/>
</dbReference>
<keyword evidence="4" id="KW-0804">Transcription</keyword>
<gene>
    <name evidence="7" type="ORF">LIP_2078</name>
</gene>
<keyword evidence="2" id="KW-0805">Transcription regulation</keyword>
<dbReference type="CDD" id="cd01392">
    <property type="entry name" value="HTH_LacI"/>
    <property type="match status" value="1"/>
</dbReference>
<dbReference type="EMBL" id="AP014924">
    <property type="protein sequence ID" value="BAS27919.1"/>
    <property type="molecule type" value="Genomic_DNA"/>
</dbReference>